<dbReference type="OrthoDB" id="9110447at2"/>
<feature type="transmembrane region" description="Helical" evidence="1">
    <location>
        <begin position="52"/>
        <end position="82"/>
    </location>
</feature>
<accession>A0A4Q2A5B5</accession>
<dbReference type="Proteomes" id="UP000289650">
    <property type="component" value="Unassembled WGS sequence"/>
</dbReference>
<evidence type="ECO:0000313" key="3">
    <source>
        <dbReference type="Proteomes" id="UP000289650"/>
    </source>
</evidence>
<keyword evidence="1" id="KW-0812">Transmembrane</keyword>
<evidence type="ECO:0000313" key="2">
    <source>
        <dbReference type="EMBL" id="RXV64482.1"/>
    </source>
</evidence>
<proteinExistence type="predicted"/>
<name>A0A4Q2A5B5_9BURK</name>
<sequence length="84" mass="8971">MSMIGGLPSVIASGYRALPFVLRRLILVLVYSVIFVAGAFMHNHGAGDIASLFLLVGAIGTFWAGGAWRVFRIILLLVLVIVGD</sequence>
<evidence type="ECO:0000256" key="1">
    <source>
        <dbReference type="SAM" id="Phobius"/>
    </source>
</evidence>
<keyword evidence="1" id="KW-0472">Membrane</keyword>
<gene>
    <name evidence="2" type="ORF">D1006_39840</name>
</gene>
<dbReference type="EMBL" id="QWEX01000004">
    <property type="protein sequence ID" value="RXV64482.1"/>
    <property type="molecule type" value="Genomic_DNA"/>
</dbReference>
<comment type="caution">
    <text evidence="2">The sequence shown here is derived from an EMBL/GenBank/DDBJ whole genome shotgun (WGS) entry which is preliminary data.</text>
</comment>
<feature type="transmembrane region" description="Helical" evidence="1">
    <location>
        <begin position="20"/>
        <end position="40"/>
    </location>
</feature>
<reference evidence="2 3" key="1">
    <citation type="submission" date="2018-08" db="EMBL/GenBank/DDBJ databases">
        <title>Mountain-cultivated ginseng endophyte, Burkholderia stabilis and its activity against ginseng root rot disease.</title>
        <authorList>
            <person name="Tapan Kumar M."/>
            <person name="Bae H."/>
            <person name="Shanmugam G."/>
            <person name="Jeon J."/>
        </authorList>
    </citation>
    <scope>NUCLEOTIDE SEQUENCE [LARGE SCALE GENOMIC DNA]</scope>
    <source>
        <strain evidence="2 3">EB159</strain>
    </source>
</reference>
<dbReference type="AlphaFoldDB" id="A0A4Q2A5B5"/>
<organism evidence="2 3">
    <name type="scientific">Burkholderia stabilis</name>
    <dbReference type="NCBI Taxonomy" id="95485"/>
    <lineage>
        <taxon>Bacteria</taxon>
        <taxon>Pseudomonadati</taxon>
        <taxon>Pseudomonadota</taxon>
        <taxon>Betaproteobacteria</taxon>
        <taxon>Burkholderiales</taxon>
        <taxon>Burkholderiaceae</taxon>
        <taxon>Burkholderia</taxon>
        <taxon>Burkholderia cepacia complex</taxon>
    </lineage>
</organism>
<protein>
    <submittedName>
        <fullName evidence="2">Uncharacterized protein</fullName>
    </submittedName>
</protein>
<dbReference type="RefSeq" id="WP_129518580.1">
    <property type="nucleotide sequence ID" value="NZ_QWEX01000004.1"/>
</dbReference>
<keyword evidence="1" id="KW-1133">Transmembrane helix</keyword>